<gene>
    <name evidence="1" type="ORF">NIES21_57080</name>
</gene>
<organism evidence="1 2">
    <name type="scientific">Anabaenopsis circularis NIES-21</name>
    <dbReference type="NCBI Taxonomy" id="1085406"/>
    <lineage>
        <taxon>Bacteria</taxon>
        <taxon>Bacillati</taxon>
        <taxon>Cyanobacteriota</taxon>
        <taxon>Cyanophyceae</taxon>
        <taxon>Nostocales</taxon>
        <taxon>Nodulariaceae</taxon>
        <taxon>Anabaenopsis</taxon>
    </lineage>
</organism>
<evidence type="ECO:0008006" key="3">
    <source>
        <dbReference type="Google" id="ProtNLM"/>
    </source>
</evidence>
<accession>A0A1Z4GR45</accession>
<keyword evidence="2" id="KW-1185">Reference proteome</keyword>
<dbReference type="OrthoDB" id="7061055at2"/>
<reference evidence="1 2" key="1">
    <citation type="submission" date="2017-06" db="EMBL/GenBank/DDBJ databases">
        <title>Genome sequencing of cyanobaciteial culture collection at National Institute for Environmental Studies (NIES).</title>
        <authorList>
            <person name="Hirose Y."/>
            <person name="Shimura Y."/>
            <person name="Fujisawa T."/>
            <person name="Nakamura Y."/>
            <person name="Kawachi M."/>
        </authorList>
    </citation>
    <scope>NUCLEOTIDE SEQUENCE [LARGE SCALE GENOMIC DNA]</scope>
    <source>
        <strain evidence="1 2">NIES-21</strain>
        <plasmid evidence="2">Plasmid1 dna</plasmid>
    </source>
</reference>
<name>A0A1Z4GR45_9CYAN</name>
<sequence length="215" mass="25654">MEILEYIEKNIHDFKRDTLNIERFLNDTRASYSFFQANYSDILKEFNRKERSEEEIEGMEIFKSLQESVCTYQSEIYKLCFINLIARTDAFLNDIAKSIYLWKKPDLQEEKREKIILRFSHSSFKDKLEHLKKEFDLTFPNIEEWESSIVELFSTRNIILHNNGLVNETYLRINGNSDLNLGDKRVVGEEYLKFTFVLIIIIAKSIEEQIHVKMS</sequence>
<dbReference type="EMBL" id="AP018175">
    <property type="protein sequence ID" value="BAY19838.1"/>
    <property type="molecule type" value="Genomic_DNA"/>
</dbReference>
<proteinExistence type="predicted"/>
<evidence type="ECO:0000313" key="1">
    <source>
        <dbReference type="EMBL" id="BAY19838.1"/>
    </source>
</evidence>
<dbReference type="AlphaFoldDB" id="A0A1Z4GR45"/>
<evidence type="ECO:0000313" key="2">
    <source>
        <dbReference type="Proteomes" id="UP000218287"/>
    </source>
</evidence>
<dbReference type="Proteomes" id="UP000218287">
    <property type="component" value="Plasmid Plasmid1 dna"/>
</dbReference>
<protein>
    <recommendedName>
        <fullName evidence="3">RiboL-PSP-HEPN domain-containing protein</fullName>
    </recommendedName>
</protein>
<geneLocation type="plasmid" evidence="2">
    <name>Plasmid1 dna</name>
</geneLocation>
<keyword evidence="1" id="KW-0614">Plasmid</keyword>